<comment type="similarity">
    <text evidence="2 10">Belongs to the SPCS3 family.</text>
</comment>
<comment type="subcellular location">
    <subcellularLocation>
        <location evidence="1">Endoplasmic reticulum membrane</location>
        <topology evidence="1">Single-pass type II membrane protein</topology>
    </subcellularLocation>
</comment>
<evidence type="ECO:0000256" key="10">
    <source>
        <dbReference type="PIRNR" id="PIRNR016089"/>
    </source>
</evidence>
<dbReference type="Pfam" id="PF04573">
    <property type="entry name" value="SPC22"/>
    <property type="match status" value="1"/>
</dbReference>
<evidence type="ECO:0000313" key="13">
    <source>
        <dbReference type="Proteomes" id="UP000479000"/>
    </source>
</evidence>
<evidence type="ECO:0000313" key="11">
    <source>
        <dbReference type="EMBL" id="CAB0018964.1"/>
    </source>
</evidence>
<sequence>MNVADFTTDSRPKDLGAITFDLKVNFSQVFNWNVKQLFVYVTAEYETETNALNQVVIWDKVILNGDNPIIDMENVSSEYYFFDDGNGLVSNKNLSLYLSWNMVPNAGPLTDHSAPDRCRFKFPDKYHSSRQ</sequence>
<keyword evidence="6" id="KW-1133">Transmembrane helix</keyword>
<evidence type="ECO:0000256" key="1">
    <source>
        <dbReference type="ARBA" id="ARBA00004648"/>
    </source>
</evidence>
<dbReference type="AlphaFoldDB" id="A0A6H5HUV0"/>
<gene>
    <name evidence="11" type="ORF">NTEN_LOCUS22676</name>
    <name evidence="12" type="ORF">NTEN_LOCUS22678</name>
</gene>
<accession>A0A6H5HUV0</accession>
<keyword evidence="13" id="KW-1185">Reference proteome</keyword>
<dbReference type="OrthoDB" id="10261524at2759"/>
<comment type="function">
    <text evidence="9">Essential component of the signal peptidase complex (SPC) which catalyzes the cleavage of N-terminal signal sequences from nascent proteins as they are translocated into the lumen of the endoplasmic reticulum. Essential for the SPC catalytic activity, possibly by stabilizing and positioning the active center of the complex close to the lumenal surface.</text>
</comment>
<dbReference type="PANTHER" id="PTHR12804:SF0">
    <property type="entry name" value="SIGNAL PEPTIDASE COMPLEX SUBUNIT 3"/>
    <property type="match status" value="1"/>
</dbReference>
<keyword evidence="3" id="KW-0812">Transmembrane</keyword>
<evidence type="ECO:0000256" key="6">
    <source>
        <dbReference type="ARBA" id="ARBA00022989"/>
    </source>
</evidence>
<dbReference type="GO" id="GO:0045047">
    <property type="term" value="P:protein targeting to ER"/>
    <property type="evidence" value="ECO:0007669"/>
    <property type="project" value="TreeGrafter"/>
</dbReference>
<evidence type="ECO:0000313" key="12">
    <source>
        <dbReference type="EMBL" id="CAB0018966.1"/>
    </source>
</evidence>
<dbReference type="InterPro" id="IPR007653">
    <property type="entry name" value="SPC3"/>
</dbReference>
<evidence type="ECO:0000256" key="8">
    <source>
        <dbReference type="ARBA" id="ARBA00029556"/>
    </source>
</evidence>
<dbReference type="GO" id="GO:0005787">
    <property type="term" value="C:signal peptidase complex"/>
    <property type="evidence" value="ECO:0007669"/>
    <property type="project" value="UniProtKB-UniRule"/>
</dbReference>
<name>A0A6H5HUV0_9HEMI</name>
<dbReference type="PANTHER" id="PTHR12804">
    <property type="entry name" value="MICROSOMAL SIGNAL PEPTIDASE 23 KD SUBUNIT SPC22/23"/>
    <property type="match status" value="1"/>
</dbReference>
<dbReference type="EMBL" id="CADCXU010033610">
    <property type="protein sequence ID" value="CAB0018966.1"/>
    <property type="molecule type" value="Genomic_DNA"/>
</dbReference>
<organism evidence="11 13">
    <name type="scientific">Nesidiocoris tenuis</name>
    <dbReference type="NCBI Taxonomy" id="355587"/>
    <lineage>
        <taxon>Eukaryota</taxon>
        <taxon>Metazoa</taxon>
        <taxon>Ecdysozoa</taxon>
        <taxon>Arthropoda</taxon>
        <taxon>Hexapoda</taxon>
        <taxon>Insecta</taxon>
        <taxon>Pterygota</taxon>
        <taxon>Neoptera</taxon>
        <taxon>Paraneoptera</taxon>
        <taxon>Hemiptera</taxon>
        <taxon>Heteroptera</taxon>
        <taxon>Panheteroptera</taxon>
        <taxon>Cimicomorpha</taxon>
        <taxon>Miridae</taxon>
        <taxon>Dicyphina</taxon>
        <taxon>Nesidiocoris</taxon>
    </lineage>
</organism>
<reference evidence="11 13" key="1">
    <citation type="submission" date="2020-02" db="EMBL/GenBank/DDBJ databases">
        <authorList>
            <person name="Ferguson B K."/>
        </authorList>
    </citation>
    <scope>NUCLEOTIDE SEQUENCE [LARGE SCALE GENOMIC DNA]</scope>
</reference>
<evidence type="ECO:0000256" key="9">
    <source>
        <dbReference type="ARBA" id="ARBA00046080"/>
    </source>
</evidence>
<dbReference type="GO" id="GO:0006465">
    <property type="term" value="P:signal peptide processing"/>
    <property type="evidence" value="ECO:0007669"/>
    <property type="project" value="UniProtKB-UniRule"/>
</dbReference>
<protein>
    <recommendedName>
        <fullName evidence="8 10">Signal peptidase complex subunit 3</fullName>
    </recommendedName>
</protein>
<keyword evidence="7 10" id="KW-0472">Membrane</keyword>
<dbReference type="Proteomes" id="UP000479000">
    <property type="component" value="Unassembled WGS sequence"/>
</dbReference>
<keyword evidence="5" id="KW-0735">Signal-anchor</keyword>
<evidence type="ECO:0000256" key="5">
    <source>
        <dbReference type="ARBA" id="ARBA00022968"/>
    </source>
</evidence>
<evidence type="ECO:0000256" key="3">
    <source>
        <dbReference type="ARBA" id="ARBA00022692"/>
    </source>
</evidence>
<evidence type="ECO:0000256" key="2">
    <source>
        <dbReference type="ARBA" id="ARBA00009289"/>
    </source>
</evidence>
<evidence type="ECO:0000256" key="7">
    <source>
        <dbReference type="ARBA" id="ARBA00023136"/>
    </source>
</evidence>
<keyword evidence="4 10" id="KW-0256">Endoplasmic reticulum</keyword>
<dbReference type="EMBL" id="CADCXU010033609">
    <property type="protein sequence ID" value="CAB0018964.1"/>
    <property type="molecule type" value="Genomic_DNA"/>
</dbReference>
<proteinExistence type="inferred from homology"/>
<evidence type="ECO:0000256" key="4">
    <source>
        <dbReference type="ARBA" id="ARBA00022824"/>
    </source>
</evidence>
<dbReference type="PIRSF" id="PIRSF016089">
    <property type="entry name" value="SPC22"/>
    <property type="match status" value="1"/>
</dbReference>